<accession>X1W144</accession>
<evidence type="ECO:0000313" key="3">
    <source>
        <dbReference type="EMBL" id="GAJ21310.1"/>
    </source>
</evidence>
<dbReference type="GO" id="GO:0016787">
    <property type="term" value="F:hydrolase activity"/>
    <property type="evidence" value="ECO:0007669"/>
    <property type="project" value="UniProtKB-KW"/>
</dbReference>
<comment type="caution">
    <text evidence="3">The sequence shown here is derived from an EMBL/GenBank/DDBJ whole genome shotgun (WGS) entry which is preliminary data.</text>
</comment>
<reference evidence="3" key="1">
    <citation type="journal article" date="2014" name="Front. Microbiol.">
        <title>High frequency of phylogenetically diverse reductive dehalogenase-homologous genes in deep subseafloor sedimentary metagenomes.</title>
        <authorList>
            <person name="Kawai M."/>
            <person name="Futagami T."/>
            <person name="Toyoda A."/>
            <person name="Takaki Y."/>
            <person name="Nishi S."/>
            <person name="Hori S."/>
            <person name="Arai W."/>
            <person name="Tsubouchi T."/>
            <person name="Morono Y."/>
            <person name="Uchiyama I."/>
            <person name="Ito T."/>
            <person name="Fujiyama A."/>
            <person name="Inagaki F."/>
            <person name="Takami H."/>
        </authorList>
    </citation>
    <scope>NUCLEOTIDE SEQUENCE</scope>
    <source>
        <strain evidence="3">Expedition CK06-06</strain>
    </source>
</reference>
<evidence type="ECO:0000259" key="2">
    <source>
        <dbReference type="Pfam" id="PF13286"/>
    </source>
</evidence>
<organism evidence="3">
    <name type="scientific">marine sediment metagenome</name>
    <dbReference type="NCBI Taxonomy" id="412755"/>
    <lineage>
        <taxon>unclassified sequences</taxon>
        <taxon>metagenomes</taxon>
        <taxon>ecological metagenomes</taxon>
    </lineage>
</organism>
<dbReference type="EMBL" id="BARW01035564">
    <property type="protein sequence ID" value="GAJ21310.1"/>
    <property type="molecule type" value="Genomic_DNA"/>
</dbReference>
<feature type="non-terminal residue" evidence="3">
    <location>
        <position position="1"/>
    </location>
</feature>
<evidence type="ECO:0000256" key="1">
    <source>
        <dbReference type="ARBA" id="ARBA00022801"/>
    </source>
</evidence>
<dbReference type="Pfam" id="PF13286">
    <property type="entry name" value="HD_assoc"/>
    <property type="match status" value="1"/>
</dbReference>
<dbReference type="AlphaFoldDB" id="X1W144"/>
<name>X1W144_9ZZZZ</name>
<dbReference type="InterPro" id="IPR027432">
    <property type="entry name" value="dGTP_triphosphohydrolase_C"/>
</dbReference>
<keyword evidence="1" id="KW-0378">Hydrolase</keyword>
<gene>
    <name evidence="3" type="ORF">S12H4_55440</name>
</gene>
<dbReference type="InterPro" id="IPR026875">
    <property type="entry name" value="PHydrolase_assoc_dom"/>
</dbReference>
<feature type="domain" description="Phosphohydrolase-associated" evidence="2">
    <location>
        <begin position="3"/>
        <end position="25"/>
    </location>
</feature>
<sequence length="42" mass="4797">SDAVEQRVVDYIAGMTDQYALRTAEEMSLLDDKAKQQRLKLP</sequence>
<dbReference type="Gene3D" id="1.10.3550.10">
    <property type="entry name" value="eoxyguanosinetriphosphate triphosphohydrolase domain-like"/>
    <property type="match status" value="1"/>
</dbReference>
<proteinExistence type="predicted"/>
<protein>
    <recommendedName>
        <fullName evidence="2">Phosphohydrolase-associated domain-containing protein</fullName>
    </recommendedName>
</protein>